<name>A0AAD6N9K5_PENCN</name>
<evidence type="ECO:0000256" key="1">
    <source>
        <dbReference type="ARBA" id="ARBA00004123"/>
    </source>
</evidence>
<keyword evidence="9" id="KW-0472">Membrane</keyword>
<keyword evidence="9" id="KW-0812">Transmembrane</keyword>
<dbReference type="PANTHER" id="PTHR47782">
    <property type="entry name" value="ZN(II)2CYS6 TRANSCRIPTION FACTOR (EUROFUNG)-RELATED"/>
    <property type="match status" value="1"/>
</dbReference>
<evidence type="ECO:0000313" key="12">
    <source>
        <dbReference type="Proteomes" id="UP001219568"/>
    </source>
</evidence>
<keyword evidence="5" id="KW-0238">DNA-binding</keyword>
<evidence type="ECO:0000256" key="4">
    <source>
        <dbReference type="ARBA" id="ARBA00023015"/>
    </source>
</evidence>
<dbReference type="InterPro" id="IPR052202">
    <property type="entry name" value="Yeast_MetPath_Reg"/>
</dbReference>
<evidence type="ECO:0000259" key="10">
    <source>
        <dbReference type="PROSITE" id="PS50048"/>
    </source>
</evidence>
<dbReference type="GO" id="GO:0006351">
    <property type="term" value="P:DNA-templated transcription"/>
    <property type="evidence" value="ECO:0007669"/>
    <property type="project" value="InterPro"/>
</dbReference>
<gene>
    <name evidence="11" type="ORF">N7460_005708</name>
</gene>
<evidence type="ECO:0000256" key="2">
    <source>
        <dbReference type="ARBA" id="ARBA00022723"/>
    </source>
</evidence>
<evidence type="ECO:0000256" key="6">
    <source>
        <dbReference type="ARBA" id="ARBA00023163"/>
    </source>
</evidence>
<dbReference type="PANTHER" id="PTHR47782:SF12">
    <property type="entry name" value="ZN(II)2CYS6 TRANSCRIPTION FACTOR (EUROFUNG)"/>
    <property type="match status" value="1"/>
</dbReference>
<dbReference type="InterPro" id="IPR036864">
    <property type="entry name" value="Zn2-C6_fun-type_DNA-bd_sf"/>
</dbReference>
<keyword evidence="4" id="KW-0805">Transcription regulation</keyword>
<dbReference type="PROSITE" id="PS50048">
    <property type="entry name" value="ZN2_CY6_FUNGAL_2"/>
    <property type="match status" value="1"/>
</dbReference>
<dbReference type="AlphaFoldDB" id="A0AAD6N9K5"/>
<dbReference type="GO" id="GO:0045944">
    <property type="term" value="P:positive regulation of transcription by RNA polymerase II"/>
    <property type="evidence" value="ECO:0007669"/>
    <property type="project" value="TreeGrafter"/>
</dbReference>
<reference evidence="11" key="2">
    <citation type="submission" date="2023-01" db="EMBL/GenBank/DDBJ databases">
        <authorList>
            <person name="Petersen C."/>
        </authorList>
    </citation>
    <scope>NUCLEOTIDE SEQUENCE</scope>
    <source>
        <strain evidence="11">IBT 15450</strain>
    </source>
</reference>
<dbReference type="GO" id="GO:0043565">
    <property type="term" value="F:sequence-specific DNA binding"/>
    <property type="evidence" value="ECO:0007669"/>
    <property type="project" value="TreeGrafter"/>
</dbReference>
<keyword evidence="2" id="KW-0479">Metal-binding</keyword>
<dbReference type="SMART" id="SM00906">
    <property type="entry name" value="Fungal_trans"/>
    <property type="match status" value="1"/>
</dbReference>
<accession>A0AAD6N9K5</accession>
<dbReference type="GO" id="GO:0005634">
    <property type="term" value="C:nucleus"/>
    <property type="evidence" value="ECO:0007669"/>
    <property type="project" value="UniProtKB-SubCell"/>
</dbReference>
<organism evidence="11 12">
    <name type="scientific">Penicillium canescens</name>
    <dbReference type="NCBI Taxonomy" id="5083"/>
    <lineage>
        <taxon>Eukaryota</taxon>
        <taxon>Fungi</taxon>
        <taxon>Dikarya</taxon>
        <taxon>Ascomycota</taxon>
        <taxon>Pezizomycotina</taxon>
        <taxon>Eurotiomycetes</taxon>
        <taxon>Eurotiomycetidae</taxon>
        <taxon>Eurotiales</taxon>
        <taxon>Aspergillaceae</taxon>
        <taxon>Penicillium</taxon>
    </lineage>
</organism>
<evidence type="ECO:0000256" key="8">
    <source>
        <dbReference type="SAM" id="MobiDB-lite"/>
    </source>
</evidence>
<protein>
    <recommendedName>
        <fullName evidence="10">Zn(2)-C6 fungal-type domain-containing protein</fullName>
    </recommendedName>
</protein>
<dbReference type="CDD" id="cd00067">
    <property type="entry name" value="GAL4"/>
    <property type="match status" value="1"/>
</dbReference>
<evidence type="ECO:0000256" key="7">
    <source>
        <dbReference type="ARBA" id="ARBA00023242"/>
    </source>
</evidence>
<proteinExistence type="predicted"/>
<dbReference type="InterPro" id="IPR007219">
    <property type="entry name" value="XnlR_reg_dom"/>
</dbReference>
<dbReference type="SMART" id="SM00066">
    <property type="entry name" value="GAL4"/>
    <property type="match status" value="1"/>
</dbReference>
<dbReference type="Proteomes" id="UP001219568">
    <property type="component" value="Unassembled WGS sequence"/>
</dbReference>
<keyword evidence="12" id="KW-1185">Reference proteome</keyword>
<dbReference type="EMBL" id="JAQJZL010000004">
    <property type="protein sequence ID" value="KAJ6044353.1"/>
    <property type="molecule type" value="Genomic_DNA"/>
</dbReference>
<feature type="compositionally biased region" description="Polar residues" evidence="8">
    <location>
        <begin position="102"/>
        <end position="119"/>
    </location>
</feature>
<feature type="region of interest" description="Disordered" evidence="8">
    <location>
        <begin position="83"/>
        <end position="151"/>
    </location>
</feature>
<dbReference type="Pfam" id="PF00172">
    <property type="entry name" value="Zn_clus"/>
    <property type="match status" value="1"/>
</dbReference>
<dbReference type="CDD" id="cd12148">
    <property type="entry name" value="fungal_TF_MHR"/>
    <property type="match status" value="1"/>
</dbReference>
<dbReference type="CDD" id="cd14723">
    <property type="entry name" value="ZIP_Ppr1"/>
    <property type="match status" value="1"/>
</dbReference>
<dbReference type="InterPro" id="IPR001138">
    <property type="entry name" value="Zn2Cys6_DnaBD"/>
</dbReference>
<dbReference type="Gene3D" id="4.10.240.10">
    <property type="entry name" value="Zn(2)-C6 fungal-type DNA-binding domain"/>
    <property type="match status" value="1"/>
</dbReference>
<dbReference type="Pfam" id="PF04082">
    <property type="entry name" value="Fungal_trans"/>
    <property type="match status" value="1"/>
</dbReference>
<evidence type="ECO:0000256" key="3">
    <source>
        <dbReference type="ARBA" id="ARBA00022833"/>
    </source>
</evidence>
<sequence length="731" mass="81568">MSHAPKRPRIGERTMLACIGCKQKKLKCDGQLPKCNHCVRTGRECLVEDPATGLHRPRNYMQSLESRVVYLEALLREVHPDIALGQNDQNGPGNVDSGASFVLSTSPQTTDASSFNQLVGDSFGGTYTRPPPKSRQPSSLEKANDGDNGQVDHLSSEVALLCLNAAGGEPHYFGPSSAVSFSRIVSATMGLKGEGSSCSPRDFEESQEVAPTIRSTRVPRLPSPSVSANLSRAYFNNIHPQYPFLHRPTFLKWEQDICDVNQSGDTSAAGEIPLFFVLMVYATGSLALSQSQHGAAAMYYSLALDYLPSVLALNNLESIQAILCCAMYSIRSPIGASLWKISGMAIRHCIELGYHRSAERYRRHVDPLTKEMSKRCFWVAYDIDRVAAFILGRPVGIPDELIDAELPMDIEDESITHHGILTNPRAADDQVPTIMTGTLHSIKLRQLWAKFHANLYSPLPQHHNPGRQVATVDSLRQELEDWHASAPTHLDYSSSHPLSVFASDEWFQIAYDHSILILYRLYITGILGKRRQGGTQHEINNIDSLEEEEDLQKAFENCSRCARDICVLYRRLYQKSTVQFTWGSLHILFLGGLTYLYCLWRSWRVRQQTKQSEVINTCMACTTVLVIIAERWNLATSYRDIFEALSERTINMICGIGNSARPVPAQSQWTSPGDNLPPGLSPRDWSLGFDDLAMPQGSDWLIQELLQEFPELPPDETIIGPTENTSRAPTF</sequence>
<feature type="domain" description="Zn(2)-C6 fungal-type" evidence="10">
    <location>
        <begin position="17"/>
        <end position="47"/>
    </location>
</feature>
<dbReference type="PROSITE" id="PS00463">
    <property type="entry name" value="ZN2_CY6_FUNGAL_1"/>
    <property type="match status" value="1"/>
</dbReference>
<keyword evidence="7" id="KW-0539">Nucleus</keyword>
<feature type="transmembrane region" description="Helical" evidence="9">
    <location>
        <begin position="580"/>
        <end position="600"/>
    </location>
</feature>
<reference evidence="11" key="1">
    <citation type="journal article" date="2023" name="IMA Fungus">
        <title>Comparative genomic study of the Penicillium genus elucidates a diverse pangenome and 15 lateral gene transfer events.</title>
        <authorList>
            <person name="Petersen C."/>
            <person name="Sorensen T."/>
            <person name="Nielsen M.R."/>
            <person name="Sondergaard T.E."/>
            <person name="Sorensen J.L."/>
            <person name="Fitzpatrick D.A."/>
            <person name="Frisvad J.C."/>
            <person name="Nielsen K.L."/>
        </authorList>
    </citation>
    <scope>NUCLEOTIDE SEQUENCE</scope>
    <source>
        <strain evidence="11">IBT 15450</strain>
    </source>
</reference>
<comment type="subcellular location">
    <subcellularLocation>
        <location evidence="1">Nucleus</location>
    </subcellularLocation>
</comment>
<comment type="caution">
    <text evidence="11">The sequence shown here is derived from an EMBL/GenBank/DDBJ whole genome shotgun (WGS) entry which is preliminary data.</text>
</comment>
<dbReference type="GO" id="GO:0000981">
    <property type="term" value="F:DNA-binding transcription factor activity, RNA polymerase II-specific"/>
    <property type="evidence" value="ECO:0007669"/>
    <property type="project" value="InterPro"/>
</dbReference>
<evidence type="ECO:0000256" key="9">
    <source>
        <dbReference type="SAM" id="Phobius"/>
    </source>
</evidence>
<keyword evidence="9" id="KW-1133">Transmembrane helix</keyword>
<dbReference type="GO" id="GO:0008270">
    <property type="term" value="F:zinc ion binding"/>
    <property type="evidence" value="ECO:0007669"/>
    <property type="project" value="InterPro"/>
</dbReference>
<keyword evidence="6" id="KW-0804">Transcription</keyword>
<evidence type="ECO:0000313" key="11">
    <source>
        <dbReference type="EMBL" id="KAJ6044353.1"/>
    </source>
</evidence>
<dbReference type="SUPFAM" id="SSF57701">
    <property type="entry name" value="Zn2/Cys6 DNA-binding domain"/>
    <property type="match status" value="1"/>
</dbReference>
<evidence type="ECO:0000256" key="5">
    <source>
        <dbReference type="ARBA" id="ARBA00023125"/>
    </source>
</evidence>
<keyword evidence="3" id="KW-0862">Zinc</keyword>